<accession>A0A183HMR3</accession>
<dbReference type="InterPro" id="IPR015943">
    <property type="entry name" value="WD40/YVTN_repeat-like_dom_sf"/>
</dbReference>
<reference evidence="3" key="1">
    <citation type="submission" date="2016-06" db="UniProtKB">
        <authorList>
            <consortium name="WormBaseParasite"/>
        </authorList>
    </citation>
    <scope>IDENTIFICATION</scope>
</reference>
<dbReference type="PANTHER" id="PTHR14593">
    <property type="entry name" value="WD REPEAT-CONTAINING PROTEIN 11"/>
    <property type="match status" value="1"/>
</dbReference>
<dbReference type="GO" id="GO:0005737">
    <property type="term" value="C:cytoplasm"/>
    <property type="evidence" value="ECO:0007669"/>
    <property type="project" value="TreeGrafter"/>
</dbReference>
<sequence>MGDAWGRLGVWDLGQRQCHQTRSTSRGPILKLVFSRVPNDHTLAVLHRHTVVLWDSEQLLVLQQCNSIDTSVSFLDIDLYGMYPLVVCSDNSFRCIPFVSSEVRRHSDLPVLLEIDSSQLLTTVVNNDSKIMLLHELLKLNDKIPFDDNNLHRYPIVHRFFGERWLYDLWLVVISTLHDTPLSSRLQIFWSPFYLKRRVEQLLACLMSLPDLNSVQIDILVHLAIVLQKRDWAMQLLLGSHEECRTSALRACLLASDVSSEGARSIIKLVATNL</sequence>
<dbReference type="PANTHER" id="PTHR14593:SF5">
    <property type="entry name" value="WD REPEAT-CONTAINING PROTEIN 11"/>
    <property type="match status" value="1"/>
</dbReference>
<name>A0A183HMR3_9BILA</name>
<evidence type="ECO:0000313" key="1">
    <source>
        <dbReference type="EMBL" id="VDO57330.1"/>
    </source>
</evidence>
<organism evidence="3">
    <name type="scientific">Onchocerca flexuosa</name>
    <dbReference type="NCBI Taxonomy" id="387005"/>
    <lineage>
        <taxon>Eukaryota</taxon>
        <taxon>Metazoa</taxon>
        <taxon>Ecdysozoa</taxon>
        <taxon>Nematoda</taxon>
        <taxon>Chromadorea</taxon>
        <taxon>Rhabditida</taxon>
        <taxon>Spirurina</taxon>
        <taxon>Spiruromorpha</taxon>
        <taxon>Filarioidea</taxon>
        <taxon>Onchocercidae</taxon>
        <taxon>Onchocerca</taxon>
    </lineage>
</organism>
<keyword evidence="2" id="KW-1185">Reference proteome</keyword>
<dbReference type="AlphaFoldDB" id="A0A183HMR3"/>
<evidence type="ECO:0000313" key="3">
    <source>
        <dbReference type="WBParaSite" id="OFLC_0000877401-mRNA-1"/>
    </source>
</evidence>
<reference evidence="1 2" key="2">
    <citation type="submission" date="2018-11" db="EMBL/GenBank/DDBJ databases">
        <authorList>
            <consortium name="Pathogen Informatics"/>
        </authorList>
    </citation>
    <scope>NUCLEOTIDE SEQUENCE [LARGE SCALE GENOMIC DNA]</scope>
</reference>
<evidence type="ECO:0000313" key="2">
    <source>
        <dbReference type="Proteomes" id="UP000267606"/>
    </source>
</evidence>
<dbReference type="EMBL" id="UZAJ01010203">
    <property type="protein sequence ID" value="VDO57330.1"/>
    <property type="molecule type" value="Genomic_DNA"/>
</dbReference>
<dbReference type="SUPFAM" id="SSF50978">
    <property type="entry name" value="WD40 repeat-like"/>
    <property type="match status" value="1"/>
</dbReference>
<gene>
    <name evidence="1" type="ORF">OFLC_LOCUS8774</name>
</gene>
<dbReference type="Proteomes" id="UP000267606">
    <property type="component" value="Unassembled WGS sequence"/>
</dbReference>
<dbReference type="InterPro" id="IPR036322">
    <property type="entry name" value="WD40_repeat_dom_sf"/>
</dbReference>
<proteinExistence type="predicted"/>
<dbReference type="InterPro" id="IPR039694">
    <property type="entry name" value="WDR11"/>
</dbReference>
<protein>
    <submittedName>
        <fullName evidence="3">Mic1 domain-containing protein</fullName>
    </submittedName>
</protein>
<dbReference type="Gene3D" id="2.130.10.10">
    <property type="entry name" value="YVTN repeat-like/Quinoprotein amine dehydrogenase"/>
    <property type="match status" value="1"/>
</dbReference>
<dbReference type="STRING" id="387005.A0A183HMR3"/>
<dbReference type="WBParaSite" id="OFLC_0000877401-mRNA-1">
    <property type="protein sequence ID" value="OFLC_0000877401-mRNA-1"/>
    <property type="gene ID" value="OFLC_0000877401"/>
</dbReference>